<evidence type="ECO:0000256" key="8">
    <source>
        <dbReference type="RuleBase" id="RU366032"/>
    </source>
</evidence>
<dbReference type="SUPFAM" id="SSF55874">
    <property type="entry name" value="ATPase domain of HSP90 chaperone/DNA topoisomerase II/histidine kinase"/>
    <property type="match status" value="1"/>
</dbReference>
<comment type="similarity">
    <text evidence="1 8">Belongs to the PDK/BCKDK protein kinase family.</text>
</comment>
<proteinExistence type="inferred from homology"/>
<dbReference type="AlphaFoldDB" id="A0A8J2S2C9"/>
<dbReference type="GO" id="GO:0004740">
    <property type="term" value="F:pyruvate dehydrogenase (acetyl-transferring) kinase activity"/>
    <property type="evidence" value="ECO:0007669"/>
    <property type="project" value="TreeGrafter"/>
</dbReference>
<keyword evidence="11" id="KW-1185">Reference proteome</keyword>
<evidence type="ECO:0000256" key="5">
    <source>
        <dbReference type="ARBA" id="ARBA00022777"/>
    </source>
</evidence>
<dbReference type="GO" id="GO:0005759">
    <property type="term" value="C:mitochondrial matrix"/>
    <property type="evidence" value="ECO:0007669"/>
    <property type="project" value="UniProtKB-SubCell"/>
</dbReference>
<dbReference type="PANTHER" id="PTHR11947">
    <property type="entry name" value="PYRUVATE DEHYDROGENASE KINASE"/>
    <property type="match status" value="1"/>
</dbReference>
<keyword evidence="5 8" id="KW-0418">Kinase</keyword>
<keyword evidence="4 8" id="KW-0547">Nucleotide-binding</keyword>
<accession>A0A8J2S2C9</accession>
<keyword evidence="2" id="KW-0597">Phosphoprotein</keyword>
<keyword evidence="3 8" id="KW-0808">Transferase</keyword>
<evidence type="ECO:0000256" key="3">
    <source>
        <dbReference type="ARBA" id="ARBA00022679"/>
    </source>
</evidence>
<comment type="caution">
    <text evidence="10">The sequence shown here is derived from an EMBL/GenBank/DDBJ whole genome shotgun (WGS) entry which is preliminary data.</text>
</comment>
<dbReference type="OrthoDB" id="3264224at2759"/>
<dbReference type="GO" id="GO:0010906">
    <property type="term" value="P:regulation of glucose metabolic process"/>
    <property type="evidence" value="ECO:0007669"/>
    <property type="project" value="TreeGrafter"/>
</dbReference>
<evidence type="ECO:0000256" key="2">
    <source>
        <dbReference type="ARBA" id="ARBA00022553"/>
    </source>
</evidence>
<dbReference type="EMBL" id="CAKKLH010000339">
    <property type="protein sequence ID" value="CAH0113436.1"/>
    <property type="molecule type" value="Genomic_DNA"/>
</dbReference>
<dbReference type="Pfam" id="PF02518">
    <property type="entry name" value="HATPase_c"/>
    <property type="match status" value="1"/>
</dbReference>
<gene>
    <name evidence="10" type="ORF">DGAL_LOCUS17332</name>
</gene>
<evidence type="ECO:0000256" key="4">
    <source>
        <dbReference type="ARBA" id="ARBA00022741"/>
    </source>
</evidence>
<reference evidence="10" key="1">
    <citation type="submission" date="2021-11" db="EMBL/GenBank/DDBJ databases">
        <authorList>
            <person name="Schell T."/>
        </authorList>
    </citation>
    <scope>NUCLEOTIDE SEQUENCE</scope>
    <source>
        <strain evidence="10">M5</strain>
    </source>
</reference>
<dbReference type="InterPro" id="IPR036784">
    <property type="entry name" value="AK/P_DHK_N_sf"/>
</dbReference>
<dbReference type="PANTHER" id="PTHR11947:SF20">
    <property type="entry name" value="[3-METHYL-2-OXOBUTANOATE DEHYDROGENASE [LIPOAMIDE]] KINASE, MITOCHONDRIAL"/>
    <property type="match status" value="1"/>
</dbReference>
<dbReference type="SUPFAM" id="SSF69012">
    <property type="entry name" value="alpha-ketoacid dehydrogenase kinase, N-terminal domain"/>
    <property type="match status" value="1"/>
</dbReference>
<dbReference type="SMART" id="SM00387">
    <property type="entry name" value="HATPase_c"/>
    <property type="match status" value="1"/>
</dbReference>
<protein>
    <recommendedName>
        <fullName evidence="8">Protein-serine/threonine kinase</fullName>
        <ecNumber evidence="8">2.7.11.-</ecNumber>
    </recommendedName>
</protein>
<dbReference type="InterPro" id="IPR003594">
    <property type="entry name" value="HATPase_dom"/>
</dbReference>
<dbReference type="InterPro" id="IPR018955">
    <property type="entry name" value="BCDHK/PDK_N"/>
</dbReference>
<evidence type="ECO:0000256" key="6">
    <source>
        <dbReference type="ARBA" id="ARBA00022840"/>
    </source>
</evidence>
<comment type="subcellular location">
    <subcellularLocation>
        <location evidence="8">Mitochondrion matrix</location>
    </subcellularLocation>
</comment>
<feature type="domain" description="Histidine kinase/HSP90-like ATPase" evidence="9">
    <location>
        <begin position="329"/>
        <end position="455"/>
    </location>
</feature>
<sequence>MTPISSYLCSVVYFGSGHWPMAQSPRPSLFCFPISLGCLLLCPLCLNFYSSVIFPWIETSNYLTMLSLKHFSFTFCKEKRSSCFRHLTHFASSQSNSVGNDSKASLQSNPSVSSYYKVNNQSAIDTAAGKPSVRLTPYMILYSGKSHDGSHLLKSAQYLWKELPVRIAHRIHEFRSLPFIIGCNPTILEVHELYIRAFNILNNHPVIRTPEDEAAYSRLLRNLLDDHTHVVTQLAAGFKECRKHIQNEDLVRQFCDRTLTSRLGIRLLVTHHLSLREEKPYHVGIINKSLRLKDLVEKWAEFTRRLAFHRYGKSPDIRLSGHVGSSFPYITLPLDYVLPELFKNAVRATIESHPDASETISDRGGGIPHAVLPKVMHYNFTTAEESTEQRLAVDPLGNIVDASNPGSGSTMSPMHGFGFGLPTSRAYAEYLGGSLTIQSLQGLGTDVYLRLKHIDSKHDAFRI</sequence>
<dbReference type="GO" id="GO:0005524">
    <property type="term" value="F:ATP binding"/>
    <property type="evidence" value="ECO:0007669"/>
    <property type="project" value="UniProtKB-UniRule"/>
</dbReference>
<evidence type="ECO:0000256" key="7">
    <source>
        <dbReference type="ARBA" id="ARBA00023128"/>
    </source>
</evidence>
<keyword evidence="6 8" id="KW-0067">ATP-binding</keyword>
<dbReference type="Gene3D" id="3.30.565.10">
    <property type="entry name" value="Histidine kinase-like ATPase, C-terminal domain"/>
    <property type="match status" value="1"/>
</dbReference>
<dbReference type="Gene3D" id="1.20.140.20">
    <property type="entry name" value="Alpha-ketoacid/pyruvate dehydrogenase kinase, N-terminal domain"/>
    <property type="match status" value="1"/>
</dbReference>
<dbReference type="InterPro" id="IPR039028">
    <property type="entry name" value="BCKD/PDK"/>
</dbReference>
<evidence type="ECO:0000256" key="1">
    <source>
        <dbReference type="ARBA" id="ARBA00006155"/>
    </source>
</evidence>
<dbReference type="EC" id="2.7.11.-" evidence="8"/>
<keyword evidence="7 8" id="KW-0496">Mitochondrion</keyword>
<dbReference type="Proteomes" id="UP000789390">
    <property type="component" value="Unassembled WGS sequence"/>
</dbReference>
<name>A0A8J2S2C9_9CRUS</name>
<evidence type="ECO:0000259" key="9">
    <source>
        <dbReference type="SMART" id="SM00387"/>
    </source>
</evidence>
<evidence type="ECO:0000313" key="11">
    <source>
        <dbReference type="Proteomes" id="UP000789390"/>
    </source>
</evidence>
<organism evidence="10 11">
    <name type="scientific">Daphnia galeata</name>
    <dbReference type="NCBI Taxonomy" id="27404"/>
    <lineage>
        <taxon>Eukaryota</taxon>
        <taxon>Metazoa</taxon>
        <taxon>Ecdysozoa</taxon>
        <taxon>Arthropoda</taxon>
        <taxon>Crustacea</taxon>
        <taxon>Branchiopoda</taxon>
        <taxon>Diplostraca</taxon>
        <taxon>Cladocera</taxon>
        <taxon>Anomopoda</taxon>
        <taxon>Daphniidae</taxon>
        <taxon>Daphnia</taxon>
    </lineage>
</organism>
<dbReference type="InterPro" id="IPR036890">
    <property type="entry name" value="HATPase_C_sf"/>
</dbReference>
<dbReference type="Pfam" id="PF10436">
    <property type="entry name" value="BCDHK_Adom3"/>
    <property type="match status" value="1"/>
</dbReference>
<evidence type="ECO:0000313" key="10">
    <source>
        <dbReference type="EMBL" id="CAH0113436.1"/>
    </source>
</evidence>